<keyword evidence="1" id="KW-0547">Nucleotide-binding</keyword>
<dbReference type="EMBL" id="BNCH01000003">
    <property type="protein sequence ID" value="GHE98286.1"/>
    <property type="molecule type" value="Genomic_DNA"/>
</dbReference>
<evidence type="ECO:0000313" key="6">
    <source>
        <dbReference type="Proteomes" id="UP000609802"/>
    </source>
</evidence>
<evidence type="ECO:0000313" key="5">
    <source>
        <dbReference type="EMBL" id="GHE98286.1"/>
    </source>
</evidence>
<comment type="caution">
    <text evidence="5">The sequence shown here is derived from an EMBL/GenBank/DDBJ whole genome shotgun (WGS) entry which is preliminary data.</text>
</comment>
<keyword evidence="3" id="KW-0067">ATP-binding</keyword>
<proteinExistence type="predicted"/>
<keyword evidence="2 5" id="KW-0378">Hydrolase</keyword>
<dbReference type="PANTHER" id="PTHR43309:SF5">
    <property type="entry name" value="5-OXOPROLINASE SUBUNIT C"/>
    <property type="match status" value="1"/>
</dbReference>
<dbReference type="GO" id="GO:0016787">
    <property type="term" value="F:hydrolase activity"/>
    <property type="evidence" value="ECO:0007669"/>
    <property type="project" value="UniProtKB-KW"/>
</dbReference>
<accession>A0ABQ3IZ27</accession>
<dbReference type="InterPro" id="IPR003778">
    <property type="entry name" value="CT_A_B"/>
</dbReference>
<dbReference type="InterPro" id="IPR029000">
    <property type="entry name" value="Cyclophilin-like_dom_sf"/>
</dbReference>
<dbReference type="SUPFAM" id="SSF50891">
    <property type="entry name" value="Cyclophilin-like"/>
    <property type="match status" value="1"/>
</dbReference>
<dbReference type="InterPro" id="IPR052708">
    <property type="entry name" value="PxpC"/>
</dbReference>
<dbReference type="PANTHER" id="PTHR43309">
    <property type="entry name" value="5-OXOPROLINASE SUBUNIT C"/>
    <property type="match status" value="1"/>
</dbReference>
<evidence type="ECO:0000256" key="2">
    <source>
        <dbReference type="ARBA" id="ARBA00022801"/>
    </source>
</evidence>
<dbReference type="RefSeq" id="WP_191286245.1">
    <property type="nucleotide sequence ID" value="NZ_BNCH01000003.1"/>
</dbReference>
<organism evidence="5 6">
    <name type="scientific">Aliiroseovarius zhejiangensis</name>
    <dbReference type="NCBI Taxonomy" id="1632025"/>
    <lineage>
        <taxon>Bacteria</taxon>
        <taxon>Pseudomonadati</taxon>
        <taxon>Pseudomonadota</taxon>
        <taxon>Alphaproteobacteria</taxon>
        <taxon>Rhodobacterales</taxon>
        <taxon>Paracoccaceae</taxon>
        <taxon>Aliiroseovarius</taxon>
    </lineage>
</organism>
<dbReference type="Gene3D" id="2.40.100.10">
    <property type="entry name" value="Cyclophilin-like"/>
    <property type="match status" value="1"/>
</dbReference>
<dbReference type="SMART" id="SM00797">
    <property type="entry name" value="AHS2"/>
    <property type="match status" value="1"/>
</dbReference>
<feature type="domain" description="Carboxyltransferase" evidence="4">
    <location>
        <begin position="26"/>
        <end position="300"/>
    </location>
</feature>
<keyword evidence="6" id="KW-1185">Reference proteome</keyword>
<protein>
    <submittedName>
        <fullName evidence="5">Allophanate hydrolase</fullName>
    </submittedName>
</protein>
<evidence type="ECO:0000256" key="1">
    <source>
        <dbReference type="ARBA" id="ARBA00022741"/>
    </source>
</evidence>
<name>A0ABQ3IZ27_9RHOB</name>
<evidence type="ECO:0000259" key="4">
    <source>
        <dbReference type="SMART" id="SM00797"/>
    </source>
</evidence>
<dbReference type="Pfam" id="PF02626">
    <property type="entry name" value="CT_A_B"/>
    <property type="match status" value="1"/>
</dbReference>
<evidence type="ECO:0000256" key="3">
    <source>
        <dbReference type="ARBA" id="ARBA00022840"/>
    </source>
</evidence>
<reference evidence="6" key="1">
    <citation type="journal article" date="2019" name="Int. J. Syst. Evol. Microbiol.">
        <title>The Global Catalogue of Microorganisms (GCM) 10K type strain sequencing project: providing services to taxonomists for standard genome sequencing and annotation.</title>
        <authorList>
            <consortium name="The Broad Institute Genomics Platform"/>
            <consortium name="The Broad Institute Genome Sequencing Center for Infectious Disease"/>
            <person name="Wu L."/>
            <person name="Ma J."/>
        </authorList>
    </citation>
    <scope>NUCLEOTIDE SEQUENCE [LARGE SCALE GENOMIC DNA]</scope>
    <source>
        <strain evidence="6">KCTC 42443</strain>
    </source>
</reference>
<gene>
    <name evidence="5" type="ORF">GCM10016455_18720</name>
</gene>
<sequence length="348" mass="36421">MSEGIKVLSAGPGVTLQDRGRPGWLNAGLSRGGAADPQALSEGAALLGHSDDLPALEMAGMGGAFVAQTDLRLALTGAPMQVTLDGERLAWNASHHWPAGARLSVGGTVSGGYGYLHVGGGFMGHAQLGACSAHLSAGIGRAVQAGDVLAVRRDLGGPVGLALPVDDRFNGGSVRIVESLQTHLFAQNERERFTTTTFRRDTRGNRMGLRLVPPEGGFHIDSGRTILSEVIVPGDIQITGDGTPFVLLCECQTTGGYPRIGTVLPCDLPIVAQAPAGAPLRFRFVELDEATAAERKAASARQTLVKRLRPLIRDPHTIPDLLSYQLISGVTAGDDDTGEKEDKDGTVN</sequence>
<dbReference type="Proteomes" id="UP000609802">
    <property type="component" value="Unassembled WGS sequence"/>
</dbReference>